<evidence type="ECO:0000256" key="17">
    <source>
        <dbReference type="ARBA" id="ARBA00023180"/>
    </source>
</evidence>
<dbReference type="SUPFAM" id="SSF57424">
    <property type="entry name" value="LDL receptor-like module"/>
    <property type="match status" value="1"/>
</dbReference>
<evidence type="ECO:0000256" key="14">
    <source>
        <dbReference type="ARBA" id="ARBA00022989"/>
    </source>
</evidence>
<dbReference type="Gene3D" id="3.80.10.10">
    <property type="entry name" value="Ribonuclease Inhibitor"/>
    <property type="match status" value="2"/>
</dbReference>
<keyword evidence="19" id="KW-0807">Transducer</keyword>
<gene>
    <name evidence="24" type="ORF">PV327_008334</name>
</gene>
<evidence type="ECO:0000256" key="21">
    <source>
        <dbReference type="SAM" id="Phobius"/>
    </source>
</evidence>
<feature type="compositionally biased region" description="Low complexity" evidence="20">
    <location>
        <begin position="920"/>
        <end position="948"/>
    </location>
</feature>
<keyword evidence="16" id="KW-1015">Disulfide bond</keyword>
<dbReference type="InterPro" id="IPR000276">
    <property type="entry name" value="GPCR_Rhodpsn"/>
</dbReference>
<evidence type="ECO:0000256" key="9">
    <source>
        <dbReference type="ARBA" id="ARBA00022692"/>
    </source>
</evidence>
<evidence type="ECO:0000256" key="8">
    <source>
        <dbReference type="ARBA" id="ARBA00022614"/>
    </source>
</evidence>
<dbReference type="GO" id="GO:0004930">
    <property type="term" value="F:G protein-coupled receptor activity"/>
    <property type="evidence" value="ECO:0007669"/>
    <property type="project" value="UniProtKB-KW"/>
</dbReference>
<dbReference type="FunFam" id="2.10.25.10:FF:000014">
    <property type="entry name" value="Latent-transforming growth factor beta-binding protein 3"/>
    <property type="match status" value="1"/>
</dbReference>
<dbReference type="InterPro" id="IPR003591">
    <property type="entry name" value="Leu-rich_rpt_typical-subtyp"/>
</dbReference>
<dbReference type="InterPro" id="IPR026823">
    <property type="entry name" value="cEGF"/>
</dbReference>
<reference evidence="24" key="1">
    <citation type="journal article" date="2023" name="bioRxiv">
        <title>Scaffold-level genome assemblies of two parasitoid biocontrol wasps reveal the parthenogenesis mechanism and an associated novel virus.</title>
        <authorList>
            <person name="Inwood S."/>
            <person name="Skelly J."/>
            <person name="Guhlin J."/>
            <person name="Harrop T."/>
            <person name="Goldson S."/>
            <person name="Dearden P."/>
        </authorList>
    </citation>
    <scope>NUCLEOTIDE SEQUENCE</scope>
    <source>
        <strain evidence="24">Lincoln</strain>
        <tissue evidence="24">Whole body</tissue>
    </source>
</reference>
<dbReference type="FunFam" id="1.20.1070.10:FF:000023">
    <property type="entry name" value="Relaxin family peptide receptor 1"/>
    <property type="match status" value="1"/>
</dbReference>
<dbReference type="GO" id="GO:0005509">
    <property type="term" value="F:calcium ion binding"/>
    <property type="evidence" value="ECO:0007669"/>
    <property type="project" value="InterPro"/>
</dbReference>
<dbReference type="FunFam" id="2.10.25.10:FF:000005">
    <property type="entry name" value="Fibrillin 2"/>
    <property type="match status" value="3"/>
</dbReference>
<keyword evidence="8" id="KW-0433">Leucine-rich repeat</keyword>
<keyword evidence="12" id="KW-0106">Calcium</keyword>
<evidence type="ECO:0000256" key="2">
    <source>
        <dbReference type="ARBA" id="ARBA00004498"/>
    </source>
</evidence>
<dbReference type="PANTHER" id="PTHR24039">
    <property type="entry name" value="FIBRILLIN-RELATED"/>
    <property type="match status" value="1"/>
</dbReference>
<dbReference type="InterPro" id="IPR032675">
    <property type="entry name" value="LRR_dom_sf"/>
</dbReference>
<reference evidence="24" key="2">
    <citation type="submission" date="2023-03" db="EMBL/GenBank/DDBJ databases">
        <authorList>
            <person name="Inwood S.N."/>
            <person name="Skelly J.G."/>
            <person name="Guhlin J."/>
            <person name="Harrop T.W.R."/>
            <person name="Goldson S.G."/>
            <person name="Dearden P.K."/>
        </authorList>
    </citation>
    <scope>NUCLEOTIDE SEQUENCE</scope>
    <source>
        <strain evidence="24">Lincoln</strain>
        <tissue evidence="24">Whole body</tissue>
    </source>
</reference>
<dbReference type="Gene3D" id="2.10.25.10">
    <property type="entry name" value="Laminin"/>
    <property type="match status" value="19"/>
</dbReference>
<feature type="domain" description="EGF-like" evidence="22">
    <location>
        <begin position="1569"/>
        <end position="1607"/>
    </location>
</feature>
<dbReference type="PROSITE" id="PS50068">
    <property type="entry name" value="LDLRA_2"/>
    <property type="match status" value="1"/>
</dbReference>
<comment type="similarity">
    <text evidence="4 19">Belongs to the G-protein coupled receptor 1 family.</text>
</comment>
<evidence type="ECO:0000256" key="13">
    <source>
        <dbReference type="ARBA" id="ARBA00022902"/>
    </source>
</evidence>
<keyword evidence="10" id="KW-0732">Signal</keyword>
<dbReference type="EMBL" id="JAQQBR010001834">
    <property type="protein sequence ID" value="KAK0161939.1"/>
    <property type="molecule type" value="Genomic_DNA"/>
</dbReference>
<proteinExistence type="inferred from homology"/>
<dbReference type="InterPro" id="IPR009030">
    <property type="entry name" value="Growth_fac_rcpt_cys_sf"/>
</dbReference>
<dbReference type="Pfam" id="PF22914">
    <property type="entry name" value="Fibulin_C"/>
    <property type="match status" value="1"/>
</dbReference>
<dbReference type="Pfam" id="PF00001">
    <property type="entry name" value="7tm_1"/>
    <property type="match status" value="1"/>
</dbReference>
<dbReference type="PROSITE" id="PS50026">
    <property type="entry name" value="EGF_3"/>
    <property type="match status" value="5"/>
</dbReference>
<dbReference type="InterPro" id="IPR002172">
    <property type="entry name" value="LDrepeatLR_classA_rpt"/>
</dbReference>
<dbReference type="Pfam" id="PF13855">
    <property type="entry name" value="LRR_8"/>
    <property type="match status" value="2"/>
</dbReference>
<keyword evidence="14 21" id="KW-1133">Transmembrane helix</keyword>
<dbReference type="PROSITE" id="PS00237">
    <property type="entry name" value="G_PROTEIN_RECEP_F1_1"/>
    <property type="match status" value="1"/>
</dbReference>
<dbReference type="InterPro" id="IPR036055">
    <property type="entry name" value="LDL_receptor-like_sf"/>
</dbReference>
<comment type="caution">
    <text evidence="24">The sequence shown here is derived from an EMBL/GenBank/DDBJ whole genome shotgun (WGS) entry which is preliminary data.</text>
</comment>
<feature type="transmembrane region" description="Helical" evidence="21">
    <location>
        <begin position="408"/>
        <end position="429"/>
    </location>
</feature>
<comment type="subcellular location">
    <subcellularLocation>
        <location evidence="1">Membrane</location>
    </subcellularLocation>
    <subcellularLocation>
        <location evidence="2">Secreted</location>
        <location evidence="2">Extracellular space</location>
        <location evidence="2">Extracellular matrix</location>
    </subcellularLocation>
</comment>
<evidence type="ECO:0000256" key="16">
    <source>
        <dbReference type="ARBA" id="ARBA00023157"/>
    </source>
</evidence>
<dbReference type="SUPFAM" id="SSF57196">
    <property type="entry name" value="EGF/Laminin"/>
    <property type="match status" value="2"/>
</dbReference>
<dbReference type="InterPro" id="IPR001881">
    <property type="entry name" value="EGF-like_Ca-bd_dom"/>
</dbReference>
<organism evidence="24 25">
    <name type="scientific">Microctonus hyperodae</name>
    <name type="common">Parasitoid wasp</name>
    <dbReference type="NCBI Taxonomy" id="165561"/>
    <lineage>
        <taxon>Eukaryota</taxon>
        <taxon>Metazoa</taxon>
        <taxon>Ecdysozoa</taxon>
        <taxon>Arthropoda</taxon>
        <taxon>Hexapoda</taxon>
        <taxon>Insecta</taxon>
        <taxon>Pterygota</taxon>
        <taxon>Neoptera</taxon>
        <taxon>Endopterygota</taxon>
        <taxon>Hymenoptera</taxon>
        <taxon>Apocrita</taxon>
        <taxon>Ichneumonoidea</taxon>
        <taxon>Braconidae</taxon>
        <taxon>Euphorinae</taxon>
        <taxon>Microctonus</taxon>
    </lineage>
</organism>
<dbReference type="GO" id="GO:0016020">
    <property type="term" value="C:membrane"/>
    <property type="evidence" value="ECO:0007669"/>
    <property type="project" value="UniProtKB-SubCell"/>
</dbReference>
<dbReference type="Pfam" id="PF07645">
    <property type="entry name" value="EGF_CA"/>
    <property type="match status" value="14"/>
</dbReference>
<dbReference type="FunFam" id="2.10.25.10:FF:000010">
    <property type="entry name" value="Pro-epidermal growth factor"/>
    <property type="match status" value="1"/>
</dbReference>
<name>A0AA39F2V4_MICHY</name>
<keyword evidence="19" id="KW-0675">Receptor</keyword>
<dbReference type="SMART" id="SM00369">
    <property type="entry name" value="LRR_TYP"/>
    <property type="match status" value="7"/>
</dbReference>
<feature type="region of interest" description="Disordered" evidence="20">
    <location>
        <begin position="920"/>
        <end position="953"/>
    </location>
</feature>
<dbReference type="PROSITE" id="PS00010">
    <property type="entry name" value="ASX_HYDROXYL"/>
    <property type="match status" value="5"/>
</dbReference>
<dbReference type="InterPro" id="IPR049883">
    <property type="entry name" value="NOTCH1_EGF-like"/>
</dbReference>
<keyword evidence="25" id="KW-1185">Reference proteome</keyword>
<dbReference type="InterPro" id="IPR055088">
    <property type="entry name" value="Fibulin_C"/>
</dbReference>
<feature type="domain" description="EGF-like" evidence="22">
    <location>
        <begin position="1861"/>
        <end position="1904"/>
    </location>
</feature>
<dbReference type="SMART" id="SM00192">
    <property type="entry name" value="LDLa"/>
    <property type="match status" value="1"/>
</dbReference>
<comment type="similarity">
    <text evidence="3">Belongs to the fibulin family.</text>
</comment>
<feature type="transmembrane region" description="Helical" evidence="21">
    <location>
        <begin position="581"/>
        <end position="603"/>
    </location>
</feature>
<dbReference type="InterPro" id="IPR000742">
    <property type="entry name" value="EGF"/>
</dbReference>
<dbReference type="Pfam" id="PF12662">
    <property type="entry name" value="cEGF"/>
    <property type="match status" value="2"/>
</dbReference>
<dbReference type="CDD" id="cd00054">
    <property type="entry name" value="EGF_CA"/>
    <property type="match status" value="8"/>
</dbReference>
<dbReference type="InterPro" id="IPR017452">
    <property type="entry name" value="GPCR_Rhodpsn_7TM"/>
</dbReference>
<evidence type="ECO:0000256" key="3">
    <source>
        <dbReference type="ARBA" id="ARBA00006127"/>
    </source>
</evidence>
<evidence type="ECO:0000256" key="15">
    <source>
        <dbReference type="ARBA" id="ARBA00023136"/>
    </source>
</evidence>
<feature type="transmembrane region" description="Helical" evidence="21">
    <location>
        <begin position="441"/>
        <end position="462"/>
    </location>
</feature>
<dbReference type="CDD" id="cd15137">
    <property type="entry name" value="7tmA_Relaxin_R"/>
    <property type="match status" value="1"/>
</dbReference>
<dbReference type="PRINTS" id="PR00237">
    <property type="entry name" value="GPCRRHODOPSN"/>
</dbReference>
<dbReference type="PANTHER" id="PTHR24039:SF53">
    <property type="entry name" value="EGF-LIKE DOMAIN-CONTAINING PROTEIN"/>
    <property type="match status" value="1"/>
</dbReference>
<dbReference type="PROSITE" id="PS01186">
    <property type="entry name" value="EGF_2"/>
    <property type="match status" value="3"/>
</dbReference>
<dbReference type="Proteomes" id="UP001168972">
    <property type="component" value="Unassembled WGS sequence"/>
</dbReference>
<feature type="transmembrane region" description="Helical" evidence="21">
    <location>
        <begin position="624"/>
        <end position="649"/>
    </location>
</feature>
<keyword evidence="7 18" id="KW-0245">EGF-like domain</keyword>
<dbReference type="SMART" id="SM00179">
    <property type="entry name" value="EGF_CA"/>
    <property type="match status" value="19"/>
</dbReference>
<feature type="transmembrane region" description="Helical" evidence="21">
    <location>
        <begin position="7"/>
        <end position="27"/>
    </location>
</feature>
<evidence type="ECO:0000256" key="20">
    <source>
        <dbReference type="SAM" id="MobiDB-lite"/>
    </source>
</evidence>
<dbReference type="FunFam" id="2.10.25.10:FF:000017">
    <property type="entry name" value="latent-transforming growth factor beta-binding protein 4 isoform X1"/>
    <property type="match status" value="1"/>
</dbReference>
<dbReference type="CDD" id="cd00112">
    <property type="entry name" value="LDLa"/>
    <property type="match status" value="1"/>
</dbReference>
<dbReference type="SMART" id="SM00181">
    <property type="entry name" value="EGF"/>
    <property type="match status" value="15"/>
</dbReference>
<evidence type="ECO:0000256" key="7">
    <source>
        <dbReference type="ARBA" id="ARBA00022536"/>
    </source>
</evidence>
<feature type="domain" description="EGF-like" evidence="22">
    <location>
        <begin position="1946"/>
        <end position="1988"/>
    </location>
</feature>
<dbReference type="PRINTS" id="PR01739">
    <property type="entry name" value="RELAXINR"/>
</dbReference>
<comment type="caution">
    <text evidence="18">Lacks conserved residue(s) required for the propagation of feature annotation.</text>
</comment>
<dbReference type="InterPro" id="IPR000152">
    <property type="entry name" value="EGF-type_Asp/Asn_hydroxyl_site"/>
</dbReference>
<evidence type="ECO:0000256" key="19">
    <source>
        <dbReference type="RuleBase" id="RU000688"/>
    </source>
</evidence>
<dbReference type="SUPFAM" id="SSF52058">
    <property type="entry name" value="L domain-like"/>
    <property type="match status" value="1"/>
</dbReference>
<evidence type="ECO:0000256" key="10">
    <source>
        <dbReference type="ARBA" id="ARBA00022729"/>
    </source>
</evidence>
<dbReference type="SUPFAM" id="SSF57184">
    <property type="entry name" value="Growth factor receptor domain"/>
    <property type="match status" value="6"/>
</dbReference>
<keyword evidence="15 21" id="KW-0472">Membrane</keyword>
<sequence>MRYKRIVIIGSSVISAMVVLSILVYYFNQDKCPVGTFLCNNSTICMPQRSWCNGHIDCPDGDDENLSNCFDANGNWAWFLKDRAKYPDAVCNPNQCPYEELMLQKGCKCKNCLVTCEGYSQIPQNMSPNVTTMTFTHNSLTYLSPEDFKRYTAVRTLYLKFNNIKELRTGAFIGQTQLSWLVLSNNELRIIKPGHFAGLSSLEVLLADNNKIIRADFTDFENSSTLEWIDLSKNYITHNHLLIPYLPALKELILDNNLIDRISSDLLSRLPRLSSLSLESNHIRLIDSAAFNNLNHLTELNLADNELTTMHEDVFSPLGNLTKLMIGYNPIGNLPFEVLKPLKYLQSLGVEEINMENIEKSAFDYFKKLDFVYFKKFHYCTTYAPNVKKCRPISDGVSSLSDLLEKPLLRGAVWGISLVTILGNALVLWGRFIAKDENRVLSILIRNLAVSDMLMGAYLMIIGFEDIRFRGTYKQDAIAWMSSWSCTLLGMLAMISSEVSVLILSFMSIERFILITSPFRVQYCVLKPHTAAISMICMWIVGIIIAMIPVIHWRNSTRFYGLNGMCFPLHIEDPFAVGWEYSAFIFLGLNMFGLIIISYAYVAMFVNIWRTRNNTPLSTIDSEFVLRFFFIVLTDVVCWAPIIVLKILALMKIPVAPDLHGWVVVFILPVNSAVNPLLYTFTTPKFRERLSEGWIGKVWNQMRRISIDDCHSRSTAVLECKANEERQDLLPLPPPPPPVSFYISPRVDMSLPARAFSSVSVVVATENAADSRMEDQFNKCCKLGSDWAAEELRCEKFTGPVEGIPSLEQGLCLEAVDICCVRAYHEKHCEKGKKNARAGLACVENNNKTNRNEYQRDCCEGCKLGILTGSLSQGCVFKSFSFGKPWDPAFLECCYETSSSSPMPSTISFTSSTDDNDITSTTTVTSTSTTSSSSANSTTSSASTSTVDGPPTPEMDDICQLMKGLLCSDICTPTPGSYYCDCPEGKSLMEDGVTCRTDTKLNRCESDNPCEHRCTDTGTAVKCQCDPGFILAKDEHSCVQKSAEINVSTVRTTTMMMMSTTTPREEIQNKRKSRCPPGYKYNAVARVCDDIDECATDNELPCPNGTHLCVNTQGSFSCHELTSPKICPAGFKFDIKNKTCQDVDECAEGLHGCLPEVEECRNTDGAYECDVQCRKGFTFSRNLGICVDINECREMENPCPGIKSICINLPGQYRCRSPILDNEDIDDDDDDDEDDDDVENNETNENEIANNDQYITKTKPRDGYTISDTVKEFKLESAPASLRVACKAGFRWNNTSCIDIDECSEGPGCQDHERCINHPGGYDCSPLCIAGWYFDRSTKQCKDVDECLLGRHNCSENTHICRNINGSFICDKIQSCSPGYRRAFNGTCIDIDECADKIHNCPLNLHQYCVNRRGTYECVTRLPDCMSGYKYSLITRTCEDIDECNSGTKNPCDSRLSESCVNIPGSYKCERPPVLINPHRRRPACPSGYRYDSRTRQCEDVDECAEQLDLCGDEVCYNQPGGYTCARLPTPITESTTQVVNELQSTTSPDNSRKCESGFKYIRNRGCKDIDECLEIEDACSSNEECINAVGSYTCNCRTGFRRDNLTQACVDINECQLLENDCLPTQRCDNTLGSYNCVRFLPCGTGYTLNAATEICEDDDECVLGTHDCSGGYHCRNTLGSYRCDKNPRGQTWTSRPAINTTTVASATRTTQKTIISTTSRIPTSLLTTTPMSTGKNTNVPVIGSRIQPDITCPRGFEPGASGQCIDIDECKYGPTNPCARSPLQRCVNTLGSYQCVSRVICGAGWTLDPVTSHCIDVDECADDTHECGAGQTCDNRQGGYVCTCPPGHAIAPSNRDCIDIDECSIYNGNLCGANGRCENTVGSFKCICDSGFETSDGGTVCQDINECEQSPKICQQSCVNAWGSYRCTCQPGFRLNSDNRSCTDIDECTEFKDNNLCVGLCDNTPGSYSCRCPAGYRLGIDGRTCQDIDECEAGRVCRDPNEMCQNTRGSYRCNKINCPQGYHQDPNRKNRCTRTSRYCPSDDLACFRSPSHYSFNFITFVSLLPIPSSGQLELFTMKGTHLPGSIVRFSMALVDARAPPGIPRATESYFALRRPSQSQAVLVLTRSIPGPQEIELDLSMEIYHNTIFAGSAVAKLFIFVTQYEF</sequence>
<keyword evidence="6" id="KW-0272">Extracellular matrix</keyword>
<keyword evidence="13" id="KW-0524">Neurogenesis</keyword>
<feature type="transmembrane region" description="Helical" evidence="21">
    <location>
        <begin position="530"/>
        <end position="553"/>
    </location>
</feature>
<dbReference type="InterPro" id="IPR001611">
    <property type="entry name" value="Leu-rich_rpt"/>
</dbReference>
<dbReference type="InterPro" id="IPR023415">
    <property type="entry name" value="LDLR_class-A_CS"/>
</dbReference>
<dbReference type="PROSITE" id="PS01187">
    <property type="entry name" value="EGF_CA"/>
    <property type="match status" value="7"/>
</dbReference>
<accession>A0AA39F2V4</accession>
<dbReference type="SUPFAM" id="SSF81321">
    <property type="entry name" value="Family A G protein-coupled receptor-like"/>
    <property type="match status" value="1"/>
</dbReference>
<dbReference type="PROSITE" id="PS50262">
    <property type="entry name" value="G_PROTEIN_RECEP_F1_2"/>
    <property type="match status" value="1"/>
</dbReference>
<evidence type="ECO:0000313" key="25">
    <source>
        <dbReference type="Proteomes" id="UP001168972"/>
    </source>
</evidence>
<feature type="compositionally biased region" description="Acidic residues" evidence="20">
    <location>
        <begin position="1221"/>
        <end position="1245"/>
    </location>
</feature>
<keyword evidence="9 19" id="KW-0812">Transmembrane</keyword>
<evidence type="ECO:0000256" key="12">
    <source>
        <dbReference type="ARBA" id="ARBA00022837"/>
    </source>
</evidence>
<feature type="domain" description="G-protein coupled receptors family 1 profile" evidence="23">
    <location>
        <begin position="423"/>
        <end position="679"/>
    </location>
</feature>
<feature type="transmembrane region" description="Helical" evidence="21">
    <location>
        <begin position="482"/>
        <end position="509"/>
    </location>
</feature>
<evidence type="ECO:0000256" key="6">
    <source>
        <dbReference type="ARBA" id="ARBA00022530"/>
    </source>
</evidence>
<feature type="domain" description="EGF-like" evidence="22">
    <location>
        <begin position="1818"/>
        <end position="1860"/>
    </location>
</feature>
<evidence type="ECO:0000256" key="11">
    <source>
        <dbReference type="ARBA" id="ARBA00022737"/>
    </source>
</evidence>
<keyword evidence="19" id="KW-0297">G-protein coupled receptor</keyword>
<keyword evidence="5" id="KW-0964">Secreted</keyword>
<keyword evidence="17" id="KW-0325">Glycoprotein</keyword>
<evidence type="ECO:0000259" key="22">
    <source>
        <dbReference type="PROSITE" id="PS50026"/>
    </source>
</evidence>
<keyword evidence="11" id="KW-0677">Repeat</keyword>
<dbReference type="GO" id="GO:0007399">
    <property type="term" value="P:nervous system development"/>
    <property type="evidence" value="ECO:0007669"/>
    <property type="project" value="UniProtKB-KW"/>
</dbReference>
<dbReference type="Gene3D" id="1.20.1070.10">
    <property type="entry name" value="Rhodopsin 7-helix transmembrane proteins"/>
    <property type="match status" value="1"/>
</dbReference>
<evidence type="ECO:0000256" key="4">
    <source>
        <dbReference type="ARBA" id="ARBA00010663"/>
    </source>
</evidence>
<dbReference type="PROSITE" id="PS01209">
    <property type="entry name" value="LDLRA_1"/>
    <property type="match status" value="1"/>
</dbReference>
<dbReference type="InterPro" id="IPR018097">
    <property type="entry name" value="EGF_Ca-bd_CS"/>
</dbReference>
<evidence type="ECO:0000313" key="24">
    <source>
        <dbReference type="EMBL" id="KAK0161939.1"/>
    </source>
</evidence>
<evidence type="ECO:0000256" key="5">
    <source>
        <dbReference type="ARBA" id="ARBA00022525"/>
    </source>
</evidence>
<evidence type="ECO:0000256" key="18">
    <source>
        <dbReference type="PROSITE-ProRule" id="PRU00076"/>
    </source>
</evidence>
<feature type="region of interest" description="Disordered" evidence="20">
    <location>
        <begin position="1220"/>
        <end position="1252"/>
    </location>
</feature>
<protein>
    <submittedName>
        <fullName evidence="24">Uncharacterized protein</fullName>
    </submittedName>
</protein>
<dbReference type="Gene3D" id="4.10.400.10">
    <property type="entry name" value="Low-density Lipoprotein Receptor"/>
    <property type="match status" value="1"/>
</dbReference>
<evidence type="ECO:0000256" key="1">
    <source>
        <dbReference type="ARBA" id="ARBA00004370"/>
    </source>
</evidence>
<feature type="domain" description="EGF-like" evidence="22">
    <location>
        <begin position="1905"/>
        <end position="1945"/>
    </location>
</feature>
<evidence type="ECO:0000259" key="23">
    <source>
        <dbReference type="PROSITE" id="PS50262"/>
    </source>
</evidence>
<dbReference type="InterPro" id="IPR008112">
    <property type="entry name" value="Relaxin_rcpt"/>
</dbReference>